<proteinExistence type="predicted"/>
<protein>
    <recommendedName>
        <fullName evidence="3">DUF1573 domain-containing protein</fullName>
    </recommendedName>
</protein>
<comment type="caution">
    <text evidence="1">The sequence shown here is derived from an EMBL/GenBank/DDBJ whole genome shotgun (WGS) entry which is preliminary data.</text>
</comment>
<dbReference type="AlphaFoldDB" id="A0A0G1DJZ0"/>
<evidence type="ECO:0000313" key="2">
    <source>
        <dbReference type="Proteomes" id="UP000034894"/>
    </source>
</evidence>
<dbReference type="InterPro" id="IPR011467">
    <property type="entry name" value="DUF1573"/>
</dbReference>
<organism evidence="1 2">
    <name type="scientific">Candidatus Gottesmanbacteria bacterium GW2011_GWA2_43_14</name>
    <dbReference type="NCBI Taxonomy" id="1618443"/>
    <lineage>
        <taxon>Bacteria</taxon>
        <taxon>Candidatus Gottesmaniibacteriota</taxon>
    </lineage>
</organism>
<name>A0A0G1DJZ0_9BACT</name>
<dbReference type="InterPro" id="IPR013783">
    <property type="entry name" value="Ig-like_fold"/>
</dbReference>
<dbReference type="Pfam" id="PF07610">
    <property type="entry name" value="DUF1573"/>
    <property type="match status" value="1"/>
</dbReference>
<accession>A0A0G1DJZ0</accession>
<dbReference type="Gene3D" id="2.60.40.10">
    <property type="entry name" value="Immunoglobulins"/>
    <property type="match status" value="1"/>
</dbReference>
<dbReference type="EMBL" id="LCFP01000004">
    <property type="protein sequence ID" value="KKS97989.1"/>
    <property type="molecule type" value="Genomic_DNA"/>
</dbReference>
<evidence type="ECO:0000313" key="1">
    <source>
        <dbReference type="EMBL" id="KKS97989.1"/>
    </source>
</evidence>
<dbReference type="Proteomes" id="UP000034894">
    <property type="component" value="Unassembled WGS sequence"/>
</dbReference>
<sequence>MFKRFSGEKLILLVIGGFTLLVFLLIIVFAVKEGKGATQSDAISYTKGDTEKPAASIDSNLKELGKMKVSDERTAEFSIKNNGSKPLELYKLSTSCDCTFAKLDINGVISPEFTMHSKNNWKAQLPPGETAKLFVTYRPFIMPVKGLVTRQASLNTNDPENETLIFNINATVE</sequence>
<gene>
    <name evidence="1" type="ORF">UV73_C0004G0131</name>
</gene>
<evidence type="ECO:0008006" key="3">
    <source>
        <dbReference type="Google" id="ProtNLM"/>
    </source>
</evidence>
<dbReference type="STRING" id="1618443.UV73_C0004G0131"/>
<reference evidence="1 2" key="1">
    <citation type="journal article" date="2015" name="Nature">
        <title>rRNA introns, odd ribosomes, and small enigmatic genomes across a large radiation of phyla.</title>
        <authorList>
            <person name="Brown C.T."/>
            <person name="Hug L.A."/>
            <person name="Thomas B.C."/>
            <person name="Sharon I."/>
            <person name="Castelle C.J."/>
            <person name="Singh A."/>
            <person name="Wilkins M.J."/>
            <person name="Williams K.H."/>
            <person name="Banfield J.F."/>
        </authorList>
    </citation>
    <scope>NUCLEOTIDE SEQUENCE [LARGE SCALE GENOMIC DNA]</scope>
</reference>